<evidence type="ECO:0000256" key="4">
    <source>
        <dbReference type="ARBA" id="ARBA00022692"/>
    </source>
</evidence>
<dbReference type="Gene3D" id="3.90.550.10">
    <property type="entry name" value="Spore Coat Polysaccharide Biosynthesis Protein SpsA, Chain A"/>
    <property type="match status" value="1"/>
</dbReference>
<dbReference type="SUPFAM" id="SSF53448">
    <property type="entry name" value="Nucleotide-diphospho-sugar transferases"/>
    <property type="match status" value="1"/>
</dbReference>
<evidence type="ECO:0000256" key="2">
    <source>
        <dbReference type="ARBA" id="ARBA00022676"/>
    </source>
</evidence>
<keyword evidence="3 9" id="KW-0808">Transferase</keyword>
<dbReference type="GO" id="GO:0016757">
    <property type="term" value="F:glycosyltransferase activity"/>
    <property type="evidence" value="ECO:0007669"/>
    <property type="project" value="UniProtKB-KW"/>
</dbReference>
<dbReference type="InterPro" id="IPR029044">
    <property type="entry name" value="Nucleotide-diphossugar_trans"/>
</dbReference>
<dbReference type="KEGG" id="ahb:bsdtb5_35020"/>
<dbReference type="EMBL" id="AP024169">
    <property type="protein sequence ID" value="BCN32207.1"/>
    <property type="molecule type" value="Genomic_DNA"/>
</dbReference>
<evidence type="ECO:0000256" key="3">
    <source>
        <dbReference type="ARBA" id="ARBA00022679"/>
    </source>
</evidence>
<sequence>MVQKDKFDNPTKERVSNENTDESILYLVVPCYQEEEVLPETAKRLLKKMKDLMEARQIHPKSRILFVNDGSTDLTWKTIQSLHEMNPIFSGVNLSRNKGHQNALLAGLMTAKEYADIVISMDADLQDDIEAIDLMLQKYTEGYDIVYGVRSSRKTDTFFKKWSAQTFYKMMHHLGVTMTYNHADYRLMSKRAIDGLEQYTEVNLFLRGLIPLIGYPSTTVEYKRDKRYAGKSKYPLKKMLAFALDGITSFSIKPIRLIANLGFIIFLISLATLAWTLICKILGRTVAGWTSLLASIWLLGGIQLLSIGIIGEYVGKIYNEVKRRPRYLIQDIILEDKEEEKVPNKQEQAVGKEQKNNGVLDNIEMLEDQ</sequence>
<keyword evidence="2" id="KW-0328">Glycosyltransferase</keyword>
<gene>
    <name evidence="9" type="primary">ykcG</name>
    <name evidence="9" type="ORF">bsdtb5_35020</name>
</gene>
<feature type="domain" description="Glycosyltransferase 2-like" evidence="8">
    <location>
        <begin position="27"/>
        <end position="193"/>
    </location>
</feature>
<protein>
    <submittedName>
        <fullName evidence="9">Glycosyl transferase</fullName>
    </submittedName>
</protein>
<dbReference type="PANTHER" id="PTHR48090:SF1">
    <property type="entry name" value="PROPHAGE BACTOPRENOL GLUCOSYL TRANSFERASE HOMOLOG"/>
    <property type="match status" value="1"/>
</dbReference>
<evidence type="ECO:0000256" key="1">
    <source>
        <dbReference type="ARBA" id="ARBA00004141"/>
    </source>
</evidence>
<evidence type="ECO:0000259" key="8">
    <source>
        <dbReference type="Pfam" id="PF00535"/>
    </source>
</evidence>
<comment type="subcellular location">
    <subcellularLocation>
        <location evidence="1">Membrane</location>
        <topology evidence="1">Multi-pass membrane protein</topology>
    </subcellularLocation>
</comment>
<dbReference type="PANTHER" id="PTHR48090">
    <property type="entry name" value="UNDECAPRENYL-PHOSPHATE 4-DEOXY-4-FORMAMIDO-L-ARABINOSE TRANSFERASE-RELATED"/>
    <property type="match status" value="1"/>
</dbReference>
<keyword evidence="4 7" id="KW-0812">Transmembrane</keyword>
<keyword evidence="10" id="KW-1185">Reference proteome</keyword>
<dbReference type="Proteomes" id="UP000595897">
    <property type="component" value="Chromosome"/>
</dbReference>
<dbReference type="GO" id="GO:0005886">
    <property type="term" value="C:plasma membrane"/>
    <property type="evidence" value="ECO:0007669"/>
    <property type="project" value="TreeGrafter"/>
</dbReference>
<proteinExistence type="predicted"/>
<organism evidence="9 10">
    <name type="scientific">Anaeromicropila herbilytica</name>
    <dbReference type="NCBI Taxonomy" id="2785025"/>
    <lineage>
        <taxon>Bacteria</taxon>
        <taxon>Bacillati</taxon>
        <taxon>Bacillota</taxon>
        <taxon>Clostridia</taxon>
        <taxon>Lachnospirales</taxon>
        <taxon>Lachnospiraceae</taxon>
        <taxon>Anaeromicropila</taxon>
    </lineage>
</organism>
<evidence type="ECO:0000256" key="6">
    <source>
        <dbReference type="ARBA" id="ARBA00023136"/>
    </source>
</evidence>
<reference evidence="9 10" key="1">
    <citation type="submission" date="2020-11" db="EMBL/GenBank/DDBJ databases">
        <title>Draft genome sequencing of a Lachnospiraceae strain isolated from anoxic soil subjected to BSD treatment.</title>
        <authorList>
            <person name="Uek A."/>
            <person name="Tonouchi A."/>
        </authorList>
    </citation>
    <scope>NUCLEOTIDE SEQUENCE [LARGE SCALE GENOMIC DNA]</scope>
    <source>
        <strain evidence="9 10">TB5</strain>
    </source>
</reference>
<dbReference type="AlphaFoldDB" id="A0A7R7EPP3"/>
<evidence type="ECO:0000256" key="7">
    <source>
        <dbReference type="SAM" id="Phobius"/>
    </source>
</evidence>
<evidence type="ECO:0000313" key="9">
    <source>
        <dbReference type="EMBL" id="BCN32207.1"/>
    </source>
</evidence>
<feature type="transmembrane region" description="Helical" evidence="7">
    <location>
        <begin position="257"/>
        <end position="278"/>
    </location>
</feature>
<evidence type="ECO:0000313" key="10">
    <source>
        <dbReference type="Proteomes" id="UP000595897"/>
    </source>
</evidence>
<accession>A0A7R7EPP3</accession>
<dbReference type="InterPro" id="IPR001173">
    <property type="entry name" value="Glyco_trans_2-like"/>
</dbReference>
<dbReference type="InterPro" id="IPR050256">
    <property type="entry name" value="Glycosyltransferase_2"/>
</dbReference>
<feature type="transmembrane region" description="Helical" evidence="7">
    <location>
        <begin position="290"/>
        <end position="314"/>
    </location>
</feature>
<name>A0A7R7EPP3_9FIRM</name>
<keyword evidence="5 7" id="KW-1133">Transmembrane helix</keyword>
<dbReference type="CDD" id="cd04187">
    <property type="entry name" value="DPM1_like_bac"/>
    <property type="match status" value="1"/>
</dbReference>
<keyword evidence="6 7" id="KW-0472">Membrane</keyword>
<evidence type="ECO:0000256" key="5">
    <source>
        <dbReference type="ARBA" id="ARBA00022989"/>
    </source>
</evidence>
<dbReference type="Pfam" id="PF00535">
    <property type="entry name" value="Glycos_transf_2"/>
    <property type="match status" value="1"/>
</dbReference>